<reference evidence="1 2" key="1">
    <citation type="submission" date="2016-12" db="EMBL/GenBank/DDBJ databases">
        <title>The genomes of Aspergillus section Nigri reveals drivers in fungal speciation.</title>
        <authorList>
            <consortium name="DOE Joint Genome Institute"/>
            <person name="Vesth T.C."/>
            <person name="Nybo J."/>
            <person name="Theobald S."/>
            <person name="Brandl J."/>
            <person name="Frisvad J.C."/>
            <person name="Nielsen K.F."/>
            <person name="Lyhne E.K."/>
            <person name="Kogle M.E."/>
            <person name="Kuo A."/>
            <person name="Riley R."/>
            <person name="Clum A."/>
            <person name="Nolan M."/>
            <person name="Lipzen A."/>
            <person name="Salamov A."/>
            <person name="Henrissat B."/>
            <person name="Wiebenga A."/>
            <person name="De Vries R.P."/>
            <person name="Grigoriev I.V."/>
            <person name="Mortensen U.H."/>
            <person name="Andersen M.R."/>
            <person name="Baker S.E."/>
        </authorList>
    </citation>
    <scope>NUCLEOTIDE SEQUENCE [LARGE SCALE GENOMIC DNA]</scope>
    <source>
        <strain evidence="1 2">CBS 115572</strain>
    </source>
</reference>
<dbReference type="InterPro" id="IPR052058">
    <property type="entry name" value="Alcohol_O-acetyltransferase"/>
</dbReference>
<gene>
    <name evidence="1" type="ORF">BO94DRAFT_599288</name>
</gene>
<evidence type="ECO:0000313" key="1">
    <source>
        <dbReference type="EMBL" id="PWY83844.1"/>
    </source>
</evidence>
<dbReference type="GeneID" id="37118451"/>
<name>A0A317WBM6_9EURO</name>
<dbReference type="STRING" id="1450535.A0A317WBM6"/>
<comment type="caution">
    <text evidence="1">The sequence shown here is derived from an EMBL/GenBank/DDBJ whole genome shotgun (WGS) entry which is preliminary data.</text>
</comment>
<dbReference type="InterPro" id="IPR010828">
    <property type="entry name" value="Atf2/Sli1-like"/>
</dbReference>
<dbReference type="RefSeq" id="XP_025466312.1">
    <property type="nucleotide sequence ID" value="XM_025616308.1"/>
</dbReference>
<dbReference type="SUPFAM" id="SSF52777">
    <property type="entry name" value="CoA-dependent acyltransferases"/>
    <property type="match status" value="2"/>
</dbReference>
<proteinExistence type="predicted"/>
<protein>
    <recommendedName>
        <fullName evidence="3">Alcohol acetyltransferase</fullName>
    </recommendedName>
</protein>
<dbReference type="AlphaFoldDB" id="A0A317WBM6"/>
<accession>A0A317WBM6</accession>
<dbReference type="GO" id="GO:0008080">
    <property type="term" value="F:N-acetyltransferase activity"/>
    <property type="evidence" value="ECO:0007669"/>
    <property type="project" value="TreeGrafter"/>
</dbReference>
<sequence>MMDVHQLEQLRPLGKLEQVAACCHHIDFFNNVGLSAHYKFSDSSPGVSNLRGLVYATIGAVVRQHRILAAIIVDEDAPSPHFASLPVIDLARSVTFLERSQPLPEAVSEDKELDAILEYQHNTNFKSEYGTLPFWRLIILQSPGVSNEFTASFIYHHAIGDGVSGMAFHHAFRQALEVASSNCLTVGEAENIIFGDENGPVLPSLEELHPLPIQVPPSHPSAANLKEWTGGPVHIPCTSRWASMFLSSDTSRGFIQDCKNRNVTVTSALTSIVATILFENLPSDVEAVTCIIPVNLRPWLRLPRQVADRAIGSYFDVTRARIRRPARNLQDHVWSSAAQVSQTINKYLSNISPSGEPYTSIAIFNTIPDVSAMLKSMIGNPRDAALEVTNIGVFSRATPFNREEIPLWHVTKVLLSRSSPVTGAAITDGDIALGFSWQEGIVPPDLIGNVRQGVRKHLERKDKGREFSNLDD</sequence>
<dbReference type="Proteomes" id="UP000246702">
    <property type="component" value="Unassembled WGS sequence"/>
</dbReference>
<dbReference type="PANTHER" id="PTHR28037">
    <property type="entry name" value="ALCOHOL O-ACETYLTRANSFERASE 1-RELATED"/>
    <property type="match status" value="1"/>
</dbReference>
<dbReference type="Gene3D" id="3.30.559.10">
    <property type="entry name" value="Chloramphenicol acetyltransferase-like domain"/>
    <property type="match status" value="1"/>
</dbReference>
<evidence type="ECO:0008006" key="3">
    <source>
        <dbReference type="Google" id="ProtNLM"/>
    </source>
</evidence>
<organism evidence="1 2">
    <name type="scientific">Aspergillus sclerotioniger CBS 115572</name>
    <dbReference type="NCBI Taxonomy" id="1450535"/>
    <lineage>
        <taxon>Eukaryota</taxon>
        <taxon>Fungi</taxon>
        <taxon>Dikarya</taxon>
        <taxon>Ascomycota</taxon>
        <taxon>Pezizomycotina</taxon>
        <taxon>Eurotiomycetes</taxon>
        <taxon>Eurotiomycetidae</taxon>
        <taxon>Eurotiales</taxon>
        <taxon>Aspergillaceae</taxon>
        <taxon>Aspergillus</taxon>
        <taxon>Aspergillus subgen. Circumdati</taxon>
    </lineage>
</organism>
<dbReference type="EMBL" id="MSFK01000018">
    <property type="protein sequence ID" value="PWY83844.1"/>
    <property type="molecule type" value="Genomic_DNA"/>
</dbReference>
<keyword evidence="2" id="KW-1185">Reference proteome</keyword>
<dbReference type="OrthoDB" id="2150604at2759"/>
<dbReference type="Pfam" id="PF07247">
    <property type="entry name" value="AATase"/>
    <property type="match status" value="1"/>
</dbReference>
<evidence type="ECO:0000313" key="2">
    <source>
        <dbReference type="Proteomes" id="UP000246702"/>
    </source>
</evidence>
<dbReference type="PANTHER" id="PTHR28037:SF1">
    <property type="entry name" value="ALCOHOL O-ACETYLTRANSFERASE 1-RELATED"/>
    <property type="match status" value="1"/>
</dbReference>
<dbReference type="InterPro" id="IPR023213">
    <property type="entry name" value="CAT-like_dom_sf"/>
</dbReference>